<dbReference type="InParanoid" id="C8XEN3"/>
<dbReference type="InterPro" id="IPR052917">
    <property type="entry name" value="Stress-Dev_Protein"/>
</dbReference>
<dbReference type="KEGG" id="nml:Namu_3457"/>
<reference evidence="2 3" key="2">
    <citation type="journal article" date="2010" name="Stand. Genomic Sci.">
        <title>Complete genome sequence of Nakamurella multipartita type strain (Y-104).</title>
        <authorList>
            <person name="Tice H."/>
            <person name="Mayilraj S."/>
            <person name="Sims D."/>
            <person name="Lapidus A."/>
            <person name="Nolan M."/>
            <person name="Lucas S."/>
            <person name="Glavina Del Rio T."/>
            <person name="Copeland A."/>
            <person name="Cheng J.F."/>
            <person name="Meincke L."/>
            <person name="Bruce D."/>
            <person name="Goodwin L."/>
            <person name="Pitluck S."/>
            <person name="Ivanova N."/>
            <person name="Mavromatis K."/>
            <person name="Ovchinnikova G."/>
            <person name="Pati A."/>
            <person name="Chen A."/>
            <person name="Palaniappan K."/>
            <person name="Land M."/>
            <person name="Hauser L."/>
            <person name="Chang Y.J."/>
            <person name="Jeffries C.D."/>
            <person name="Detter J.C."/>
            <person name="Brettin T."/>
            <person name="Rohde M."/>
            <person name="Goker M."/>
            <person name="Bristow J."/>
            <person name="Eisen J.A."/>
            <person name="Markowitz V."/>
            <person name="Hugenholtz P."/>
            <person name="Kyrpides N.C."/>
            <person name="Klenk H.P."/>
            <person name="Chen F."/>
        </authorList>
    </citation>
    <scope>NUCLEOTIDE SEQUENCE [LARGE SCALE GENOMIC DNA]</scope>
    <source>
        <strain evidence="3">ATCC 700099 / DSM 44233 / CIP 104796 / JCM 9543 / NBRC 105858 / Y-104</strain>
    </source>
</reference>
<name>C8XEN3_NAKMY</name>
<gene>
    <name evidence="2" type="ordered locus">Namu_3457</name>
</gene>
<dbReference type="HOGENOM" id="CLU_091428_1_1_11"/>
<feature type="domain" description="General stress protein FMN-binding split barrel" evidence="1">
    <location>
        <begin position="11"/>
        <end position="157"/>
    </location>
</feature>
<evidence type="ECO:0000313" key="3">
    <source>
        <dbReference type="Proteomes" id="UP000002218"/>
    </source>
</evidence>
<evidence type="ECO:0000313" key="2">
    <source>
        <dbReference type="EMBL" id="ACV79784.1"/>
    </source>
</evidence>
<dbReference type="Pfam" id="PF16242">
    <property type="entry name" value="Pyrid_ox_like"/>
    <property type="match status" value="1"/>
</dbReference>
<accession>C8XEN3</accession>
<evidence type="ECO:0000259" key="1">
    <source>
        <dbReference type="Pfam" id="PF16242"/>
    </source>
</evidence>
<dbReference type="InterPro" id="IPR012349">
    <property type="entry name" value="Split_barrel_FMN-bd"/>
</dbReference>
<dbReference type="InterPro" id="IPR038725">
    <property type="entry name" value="YdaG_split_barrel_FMN-bd"/>
</dbReference>
<keyword evidence="3" id="KW-1185">Reference proteome</keyword>
<dbReference type="PANTHER" id="PTHR34818:SF1">
    <property type="entry name" value="PROTEIN BLI-3"/>
    <property type="match status" value="1"/>
</dbReference>
<reference evidence="3" key="1">
    <citation type="submission" date="2009-09" db="EMBL/GenBank/DDBJ databases">
        <title>The complete genome of Nakamurella multipartita DSM 44233.</title>
        <authorList>
            <consortium name="US DOE Joint Genome Institute (JGI-PGF)"/>
            <person name="Lucas S."/>
            <person name="Copeland A."/>
            <person name="Lapidus A."/>
            <person name="Glavina del Rio T."/>
            <person name="Dalin E."/>
            <person name="Tice H."/>
            <person name="Bruce D."/>
            <person name="Goodwin L."/>
            <person name="Pitluck S."/>
            <person name="Kyrpides N."/>
            <person name="Mavromatis K."/>
            <person name="Ivanova N."/>
            <person name="Ovchinnikova G."/>
            <person name="Sims D."/>
            <person name="Meincke L."/>
            <person name="Brettin T."/>
            <person name="Detter J.C."/>
            <person name="Han C."/>
            <person name="Larimer F."/>
            <person name="Land M."/>
            <person name="Hauser L."/>
            <person name="Markowitz V."/>
            <person name="Cheng J.-F."/>
            <person name="Hugenholtz P."/>
            <person name="Woyke T."/>
            <person name="Wu D."/>
            <person name="Klenk H.-P."/>
            <person name="Eisen J.A."/>
        </authorList>
    </citation>
    <scope>NUCLEOTIDE SEQUENCE [LARGE SCALE GENOMIC DNA]</scope>
    <source>
        <strain evidence="3">ATCC 700099 / DSM 44233 / CIP 104796 / JCM 9543 / NBRC 105858 / Y-104</strain>
    </source>
</reference>
<dbReference type="eggNOG" id="COG3871">
    <property type="taxonomic scope" value="Bacteria"/>
</dbReference>
<dbReference type="PANTHER" id="PTHR34818">
    <property type="entry name" value="PROTEIN BLI-3"/>
    <property type="match status" value="1"/>
</dbReference>
<dbReference type="Proteomes" id="UP000002218">
    <property type="component" value="Chromosome"/>
</dbReference>
<proteinExistence type="predicted"/>
<sequence length="166" mass="18423">MTKADNDVVGDDVRKVAELVKDIRIGMLTTTEADGTYTSRPMGQQEFEFDGDMWYFAERDSRKVRHIQANSHVGVTLSSGSTWISIDGTAEIVDDNAKKHDLWNSWVEAWLPQGPDDSSVVLIKVTGNSAEYWDTPGGRIASVISLVKSKVTGQRYDGGENERVEL</sequence>
<dbReference type="SUPFAM" id="SSF50475">
    <property type="entry name" value="FMN-binding split barrel"/>
    <property type="match status" value="1"/>
</dbReference>
<dbReference type="AlphaFoldDB" id="C8XEN3"/>
<dbReference type="EMBL" id="CP001737">
    <property type="protein sequence ID" value="ACV79784.1"/>
    <property type="molecule type" value="Genomic_DNA"/>
</dbReference>
<dbReference type="RefSeq" id="WP_015748650.1">
    <property type="nucleotide sequence ID" value="NC_013235.1"/>
</dbReference>
<dbReference type="Gene3D" id="2.30.110.10">
    <property type="entry name" value="Electron Transport, Fmn-binding Protein, Chain A"/>
    <property type="match status" value="1"/>
</dbReference>
<organism evidence="2 3">
    <name type="scientific">Nakamurella multipartita (strain ATCC 700099 / DSM 44233 / CIP 104796 / JCM 9543 / NBRC 105858 / Y-104)</name>
    <name type="common">Microsphaera multipartita</name>
    <dbReference type="NCBI Taxonomy" id="479431"/>
    <lineage>
        <taxon>Bacteria</taxon>
        <taxon>Bacillati</taxon>
        <taxon>Actinomycetota</taxon>
        <taxon>Actinomycetes</taxon>
        <taxon>Nakamurellales</taxon>
        <taxon>Nakamurellaceae</taxon>
        <taxon>Nakamurella</taxon>
    </lineage>
</organism>
<dbReference type="OrthoDB" id="1432662at2"/>
<protein>
    <submittedName>
        <fullName evidence="2">Pyridoxamine 5'-phosphate oxidase-related FMN-binding</fullName>
    </submittedName>
</protein>
<dbReference type="STRING" id="479431.Namu_3457"/>